<proteinExistence type="predicted"/>
<feature type="compositionally biased region" description="Basic and acidic residues" evidence="1">
    <location>
        <begin position="102"/>
        <end position="111"/>
    </location>
</feature>
<evidence type="ECO:0000313" key="2">
    <source>
        <dbReference type="EMBL" id="KAK1662534.1"/>
    </source>
</evidence>
<evidence type="ECO:0000256" key="1">
    <source>
        <dbReference type="SAM" id="MobiDB-lite"/>
    </source>
</evidence>
<name>A0AAD8SRQ8_LOLMU</name>
<feature type="region of interest" description="Disordered" evidence="1">
    <location>
        <begin position="327"/>
        <end position="384"/>
    </location>
</feature>
<comment type="caution">
    <text evidence="2">The sequence shown here is derived from an EMBL/GenBank/DDBJ whole genome shotgun (WGS) entry which is preliminary data.</text>
</comment>
<protein>
    <submittedName>
        <fullName evidence="2">Uncharacterized protein</fullName>
    </submittedName>
</protein>
<feature type="compositionally biased region" description="Acidic residues" evidence="1">
    <location>
        <begin position="347"/>
        <end position="384"/>
    </location>
</feature>
<gene>
    <name evidence="2" type="ORF">QYE76_050693</name>
</gene>
<dbReference type="AlphaFoldDB" id="A0AAD8SRQ8"/>
<accession>A0AAD8SRQ8</accession>
<feature type="region of interest" description="Disordered" evidence="1">
    <location>
        <begin position="102"/>
        <end position="123"/>
    </location>
</feature>
<reference evidence="2" key="1">
    <citation type="submission" date="2023-07" db="EMBL/GenBank/DDBJ databases">
        <title>A chromosome-level genome assembly of Lolium multiflorum.</title>
        <authorList>
            <person name="Chen Y."/>
            <person name="Copetti D."/>
            <person name="Kolliker R."/>
            <person name="Studer B."/>
        </authorList>
    </citation>
    <scope>NUCLEOTIDE SEQUENCE</scope>
    <source>
        <strain evidence="2">02402/16</strain>
        <tissue evidence="2">Leaf</tissue>
    </source>
</reference>
<sequence>MPMHTPVRARRAPWTRQNVTSADAPRYHSPAPLASRRTRTPGDPQTPSFDPRHAVAIVIPPHRPNRKLAAAASTRSSPEQEATPGHAAATREILVLDNDAAHHSDARRSSDELADPLPPPPMEPVNTKFYQLGNGGSLIFEHDLNALSDHLGRPHPEFHGAQISDQPGGELQWIITADLRGKMEPPTSERILFSFMESNWLDGLARALQEGLARLCGMSGEALKHPRFSHLARRNSAGEPMDMSSHPELKHHVEHLDFMLYHTQQDLDHSREYANQTHARIIEQGDAIKMLANDRRTLRQQRTKKDATITRLRAKIAALEATVKAQEEQMKKMEEDGEDIQGGSDYLSDDNDFEEDENTEGEDYDFLDDGDDDLTPIDVDEDEE</sequence>
<organism evidence="2 3">
    <name type="scientific">Lolium multiflorum</name>
    <name type="common">Italian ryegrass</name>
    <name type="synonym">Lolium perenne subsp. multiflorum</name>
    <dbReference type="NCBI Taxonomy" id="4521"/>
    <lineage>
        <taxon>Eukaryota</taxon>
        <taxon>Viridiplantae</taxon>
        <taxon>Streptophyta</taxon>
        <taxon>Embryophyta</taxon>
        <taxon>Tracheophyta</taxon>
        <taxon>Spermatophyta</taxon>
        <taxon>Magnoliopsida</taxon>
        <taxon>Liliopsida</taxon>
        <taxon>Poales</taxon>
        <taxon>Poaceae</taxon>
        <taxon>BOP clade</taxon>
        <taxon>Pooideae</taxon>
        <taxon>Poodae</taxon>
        <taxon>Poeae</taxon>
        <taxon>Poeae Chloroplast Group 2 (Poeae type)</taxon>
        <taxon>Loliodinae</taxon>
        <taxon>Loliinae</taxon>
        <taxon>Lolium</taxon>
    </lineage>
</organism>
<feature type="region of interest" description="Disordered" evidence="1">
    <location>
        <begin position="1"/>
        <end position="87"/>
    </location>
</feature>
<dbReference type="EMBL" id="JAUUTY010000003">
    <property type="protein sequence ID" value="KAK1662534.1"/>
    <property type="molecule type" value="Genomic_DNA"/>
</dbReference>
<dbReference type="Proteomes" id="UP001231189">
    <property type="component" value="Unassembled WGS sequence"/>
</dbReference>
<evidence type="ECO:0000313" key="3">
    <source>
        <dbReference type="Proteomes" id="UP001231189"/>
    </source>
</evidence>
<keyword evidence="3" id="KW-1185">Reference proteome</keyword>